<proteinExistence type="predicted"/>
<protein>
    <recommendedName>
        <fullName evidence="1">Protein kinase domain-containing protein</fullName>
    </recommendedName>
</protein>
<comment type="caution">
    <text evidence="2">The sequence shown here is derived from an EMBL/GenBank/DDBJ whole genome shotgun (WGS) entry which is preliminary data.</text>
</comment>
<organism evidence="2 3">
    <name type="scientific">Cherax quadricarinatus</name>
    <name type="common">Australian red claw crayfish</name>
    <dbReference type="NCBI Taxonomy" id="27406"/>
    <lineage>
        <taxon>Eukaryota</taxon>
        <taxon>Metazoa</taxon>
        <taxon>Ecdysozoa</taxon>
        <taxon>Arthropoda</taxon>
        <taxon>Crustacea</taxon>
        <taxon>Multicrustacea</taxon>
        <taxon>Malacostraca</taxon>
        <taxon>Eumalacostraca</taxon>
        <taxon>Eucarida</taxon>
        <taxon>Decapoda</taxon>
        <taxon>Pleocyemata</taxon>
        <taxon>Astacidea</taxon>
        <taxon>Parastacoidea</taxon>
        <taxon>Parastacidae</taxon>
        <taxon>Cherax</taxon>
    </lineage>
</organism>
<gene>
    <name evidence="2" type="ORF">OTU49_013356</name>
</gene>
<dbReference type="PANTHER" id="PTHR23257">
    <property type="entry name" value="SERINE-THREONINE PROTEIN KINASE"/>
    <property type="match status" value="1"/>
</dbReference>
<reference evidence="2 3" key="1">
    <citation type="journal article" date="2024" name="BMC Genomics">
        <title>Genome assembly of redclaw crayfish (Cherax quadricarinatus) provides insights into its immune adaptation and hypoxia tolerance.</title>
        <authorList>
            <person name="Liu Z."/>
            <person name="Zheng J."/>
            <person name="Li H."/>
            <person name="Fang K."/>
            <person name="Wang S."/>
            <person name="He J."/>
            <person name="Zhou D."/>
            <person name="Weng S."/>
            <person name="Chi M."/>
            <person name="Gu Z."/>
            <person name="He J."/>
            <person name="Li F."/>
            <person name="Wang M."/>
        </authorList>
    </citation>
    <scope>NUCLEOTIDE SEQUENCE [LARGE SCALE GENOMIC DNA]</scope>
    <source>
        <strain evidence="2">ZL_2023a</strain>
    </source>
</reference>
<dbReference type="GO" id="GO:0005737">
    <property type="term" value="C:cytoplasm"/>
    <property type="evidence" value="ECO:0007669"/>
    <property type="project" value="TreeGrafter"/>
</dbReference>
<dbReference type="AlphaFoldDB" id="A0AAW0VVQ2"/>
<dbReference type="SUPFAM" id="SSF56112">
    <property type="entry name" value="Protein kinase-like (PK-like)"/>
    <property type="match status" value="1"/>
</dbReference>
<dbReference type="InterPro" id="IPR011009">
    <property type="entry name" value="Kinase-like_dom_sf"/>
</dbReference>
<evidence type="ECO:0000259" key="1">
    <source>
        <dbReference type="PROSITE" id="PS50011"/>
    </source>
</evidence>
<dbReference type="PANTHER" id="PTHR23257:SF963">
    <property type="entry name" value="AT08303P"/>
    <property type="match status" value="1"/>
</dbReference>
<evidence type="ECO:0000313" key="2">
    <source>
        <dbReference type="EMBL" id="KAK8720389.1"/>
    </source>
</evidence>
<dbReference type="EMBL" id="JARKIK010000449">
    <property type="protein sequence ID" value="KAK8720389.1"/>
    <property type="molecule type" value="Genomic_DNA"/>
</dbReference>
<dbReference type="InterPro" id="IPR050167">
    <property type="entry name" value="Ser_Thr_protein_kinase"/>
</dbReference>
<dbReference type="GO" id="GO:0005524">
    <property type="term" value="F:ATP binding"/>
    <property type="evidence" value="ECO:0007669"/>
    <property type="project" value="InterPro"/>
</dbReference>
<dbReference type="Gene3D" id="1.10.510.10">
    <property type="entry name" value="Transferase(Phosphotransferase) domain 1"/>
    <property type="match status" value="1"/>
</dbReference>
<accession>A0AAW0VVQ2</accession>
<evidence type="ECO:0000313" key="3">
    <source>
        <dbReference type="Proteomes" id="UP001445076"/>
    </source>
</evidence>
<dbReference type="Proteomes" id="UP001445076">
    <property type="component" value="Unassembled WGS sequence"/>
</dbReference>
<dbReference type="InterPro" id="IPR000719">
    <property type="entry name" value="Prot_kinase_dom"/>
</dbReference>
<sequence length="187" mass="21737">MIENLPYDPKVSIIDFGLSCRNGENIFMSGDPSTYPWIAPEILQRHPSTFASDVYSFGKLIWQLVEVQPSIWMLLQRNPMLSNMLNLAVDHDHSKRPTLPDLLSNIYSCLVTVWLPNSDQVTHNCDRPTHIIPRDNNQTDKGRRCKYHPVPRVHISRCDQVDLETYNADCLRGQKLLPRKKIFHRPY</sequence>
<dbReference type="Pfam" id="PF00069">
    <property type="entry name" value="Pkinase"/>
    <property type="match status" value="1"/>
</dbReference>
<feature type="domain" description="Protein kinase" evidence="1">
    <location>
        <begin position="1"/>
        <end position="115"/>
    </location>
</feature>
<dbReference type="PROSITE" id="PS50011">
    <property type="entry name" value="PROTEIN_KINASE_DOM"/>
    <property type="match status" value="1"/>
</dbReference>
<keyword evidence="3" id="KW-1185">Reference proteome</keyword>
<name>A0AAW0VVQ2_CHEQU</name>
<dbReference type="GO" id="GO:0004672">
    <property type="term" value="F:protein kinase activity"/>
    <property type="evidence" value="ECO:0007669"/>
    <property type="project" value="InterPro"/>
</dbReference>
<dbReference type="GO" id="GO:0007165">
    <property type="term" value="P:signal transduction"/>
    <property type="evidence" value="ECO:0007669"/>
    <property type="project" value="TreeGrafter"/>
</dbReference>